<dbReference type="Proteomes" id="UP000198534">
    <property type="component" value="Unassembled WGS sequence"/>
</dbReference>
<dbReference type="SUPFAM" id="SSF111337">
    <property type="entry name" value="QueA-like"/>
    <property type="match status" value="1"/>
</dbReference>
<dbReference type="EC" id="2.4.99.17" evidence="10 13"/>
<comment type="pathway">
    <text evidence="2 13">tRNA modification; tRNA-queuosine biosynthesis.</text>
</comment>
<proteinExistence type="inferred from homology"/>
<evidence type="ECO:0000256" key="13">
    <source>
        <dbReference type="HAMAP-Rule" id="MF_00113"/>
    </source>
</evidence>
<dbReference type="UniPathway" id="UPA00392"/>
<dbReference type="PANTHER" id="PTHR30307">
    <property type="entry name" value="S-ADENOSYLMETHIONINE:TRNA RIBOSYLTRANSFERASE-ISOMERASE"/>
    <property type="match status" value="1"/>
</dbReference>
<dbReference type="Pfam" id="PF02547">
    <property type="entry name" value="Queuosine_synth"/>
    <property type="match status" value="1"/>
</dbReference>
<dbReference type="Gene3D" id="3.40.1780.10">
    <property type="entry name" value="QueA-like"/>
    <property type="match status" value="1"/>
</dbReference>
<dbReference type="FunFam" id="3.40.1780.10:FF:000001">
    <property type="entry name" value="S-adenosylmethionine:tRNA ribosyltransferase-isomerase"/>
    <property type="match status" value="1"/>
</dbReference>
<dbReference type="GO" id="GO:0008616">
    <property type="term" value="P:tRNA queuosine(34) biosynthetic process"/>
    <property type="evidence" value="ECO:0007669"/>
    <property type="project" value="UniProtKB-UniRule"/>
</dbReference>
<evidence type="ECO:0000256" key="9">
    <source>
        <dbReference type="ARBA" id="ARBA00061210"/>
    </source>
</evidence>
<comment type="function">
    <text evidence="13">Transfers and isomerizes the ribose moiety from AdoMet to the 7-aminomethyl group of 7-deazaguanine (preQ1-tRNA) to give epoxyqueuosine (oQ-tRNA).</text>
</comment>
<dbReference type="NCBIfam" id="TIGR00113">
    <property type="entry name" value="queA"/>
    <property type="match status" value="1"/>
</dbReference>
<organism evidence="14 15">
    <name type="scientific">Marininema mesophilum</name>
    <dbReference type="NCBI Taxonomy" id="1048340"/>
    <lineage>
        <taxon>Bacteria</taxon>
        <taxon>Bacillati</taxon>
        <taxon>Bacillota</taxon>
        <taxon>Bacilli</taxon>
        <taxon>Bacillales</taxon>
        <taxon>Thermoactinomycetaceae</taxon>
        <taxon>Marininema</taxon>
    </lineage>
</organism>
<dbReference type="RefSeq" id="WP_091735908.1">
    <property type="nucleotide sequence ID" value="NZ_FNNQ01000002.1"/>
</dbReference>
<dbReference type="PANTHER" id="PTHR30307:SF0">
    <property type="entry name" value="S-ADENOSYLMETHIONINE:TRNA RIBOSYLTRANSFERASE-ISOMERASE"/>
    <property type="match status" value="1"/>
</dbReference>
<comment type="subcellular location">
    <subcellularLocation>
        <location evidence="1 13">Cytoplasm</location>
    </subcellularLocation>
</comment>
<dbReference type="Gene3D" id="2.40.10.240">
    <property type="entry name" value="QueA-like"/>
    <property type="match status" value="1"/>
</dbReference>
<comment type="catalytic activity">
    <reaction evidence="8 13">
        <text>7-aminomethyl-7-carbaguanosine(34) in tRNA + S-adenosyl-L-methionine = epoxyqueuosine(34) in tRNA + adenine + L-methionine + 2 H(+)</text>
        <dbReference type="Rhea" id="RHEA:32155"/>
        <dbReference type="Rhea" id="RHEA-COMP:10342"/>
        <dbReference type="Rhea" id="RHEA-COMP:18582"/>
        <dbReference type="ChEBI" id="CHEBI:15378"/>
        <dbReference type="ChEBI" id="CHEBI:16708"/>
        <dbReference type="ChEBI" id="CHEBI:57844"/>
        <dbReference type="ChEBI" id="CHEBI:59789"/>
        <dbReference type="ChEBI" id="CHEBI:82833"/>
        <dbReference type="ChEBI" id="CHEBI:194443"/>
        <dbReference type="EC" id="2.4.99.17"/>
    </reaction>
</comment>
<dbReference type="AlphaFoldDB" id="A0A1H2SB26"/>
<evidence type="ECO:0000256" key="12">
    <source>
        <dbReference type="ARBA" id="ARBA00076160"/>
    </source>
</evidence>
<dbReference type="GO" id="GO:0005737">
    <property type="term" value="C:cytoplasm"/>
    <property type="evidence" value="ECO:0007669"/>
    <property type="project" value="UniProtKB-SubCell"/>
</dbReference>
<keyword evidence="14" id="KW-0413">Isomerase</keyword>
<evidence type="ECO:0000313" key="15">
    <source>
        <dbReference type="Proteomes" id="UP000198534"/>
    </source>
</evidence>
<keyword evidence="7 13" id="KW-0671">Queuosine biosynthesis</keyword>
<dbReference type="InterPro" id="IPR036100">
    <property type="entry name" value="QueA_sf"/>
</dbReference>
<keyword evidence="5 13" id="KW-0808">Transferase</keyword>
<evidence type="ECO:0000256" key="2">
    <source>
        <dbReference type="ARBA" id="ARBA00004691"/>
    </source>
</evidence>
<evidence type="ECO:0000256" key="6">
    <source>
        <dbReference type="ARBA" id="ARBA00022691"/>
    </source>
</evidence>
<reference evidence="14 15" key="1">
    <citation type="submission" date="2016-10" db="EMBL/GenBank/DDBJ databases">
        <authorList>
            <person name="de Groot N.N."/>
        </authorList>
    </citation>
    <scope>NUCLEOTIDE SEQUENCE [LARGE SCALE GENOMIC DNA]</scope>
    <source>
        <strain evidence="14 15">DSM 45610</strain>
    </source>
</reference>
<dbReference type="NCBIfam" id="NF001140">
    <property type="entry name" value="PRK00147.1"/>
    <property type="match status" value="1"/>
</dbReference>
<gene>
    <name evidence="13" type="primary">queA</name>
    <name evidence="14" type="ORF">SAMN05444487_102160</name>
</gene>
<protein>
    <recommendedName>
        <fullName evidence="11 13">S-adenosylmethionine:tRNA ribosyltransferase-isomerase</fullName>
        <ecNumber evidence="10 13">2.4.99.17</ecNumber>
    </recommendedName>
    <alternativeName>
        <fullName evidence="12 13">Queuosine biosynthesis protein QueA</fullName>
    </alternativeName>
</protein>
<evidence type="ECO:0000256" key="11">
    <source>
        <dbReference type="ARBA" id="ARBA00069325"/>
    </source>
</evidence>
<dbReference type="OrthoDB" id="9805933at2"/>
<dbReference type="InterPro" id="IPR003699">
    <property type="entry name" value="QueA"/>
</dbReference>
<dbReference type="FunFam" id="2.40.10.240:FF:000002">
    <property type="entry name" value="S-adenosylmethionine:tRNA ribosyltransferase-isomerase"/>
    <property type="match status" value="1"/>
</dbReference>
<dbReference type="HAMAP" id="MF_00113">
    <property type="entry name" value="QueA"/>
    <property type="match status" value="1"/>
</dbReference>
<accession>A0A1H2SB26</accession>
<comment type="similarity">
    <text evidence="9 13">Belongs to the QueA family.</text>
</comment>
<evidence type="ECO:0000313" key="14">
    <source>
        <dbReference type="EMBL" id="SDW28780.1"/>
    </source>
</evidence>
<evidence type="ECO:0000256" key="5">
    <source>
        <dbReference type="ARBA" id="ARBA00022679"/>
    </source>
</evidence>
<name>A0A1H2SB26_9BACL</name>
<keyword evidence="15" id="KW-1185">Reference proteome</keyword>
<evidence type="ECO:0000256" key="4">
    <source>
        <dbReference type="ARBA" id="ARBA00022490"/>
    </source>
</evidence>
<evidence type="ECO:0000256" key="8">
    <source>
        <dbReference type="ARBA" id="ARBA00052751"/>
    </source>
</evidence>
<evidence type="ECO:0000256" key="10">
    <source>
        <dbReference type="ARBA" id="ARBA00066503"/>
    </source>
</evidence>
<keyword evidence="6 13" id="KW-0949">S-adenosyl-L-methionine</keyword>
<dbReference type="InterPro" id="IPR042119">
    <property type="entry name" value="QueA_dom2"/>
</dbReference>
<comment type="subunit">
    <text evidence="3 13">Monomer.</text>
</comment>
<dbReference type="GO" id="GO:0051075">
    <property type="term" value="F:S-adenosylmethionine:tRNA ribosyltransferase-isomerase activity"/>
    <property type="evidence" value="ECO:0007669"/>
    <property type="project" value="UniProtKB-EC"/>
</dbReference>
<dbReference type="InterPro" id="IPR042118">
    <property type="entry name" value="QueA_dom1"/>
</dbReference>
<evidence type="ECO:0000256" key="7">
    <source>
        <dbReference type="ARBA" id="ARBA00022785"/>
    </source>
</evidence>
<keyword evidence="4 13" id="KW-0963">Cytoplasm</keyword>
<evidence type="ECO:0000256" key="1">
    <source>
        <dbReference type="ARBA" id="ARBA00004496"/>
    </source>
</evidence>
<sequence length="343" mass="38240">MDVSLFNFHLPEELIAQTPLLDRSSSRLLVLDRETEEIKHASFPDLLGYLHAGDVLVLNDTRVRPARLIGVKEETGAQIELLLLKPLGEDRWEALVKPAKRVKEGSVISFGDGRLKAVAQEAADMAGGRVFRLEYTASDLEELLVELGEMPLPPYIREELAEKERYQTVYSRETGSAAAPTAGLHFTPELLNAAKEKGVEVTFLTLHVGLGTFRPVSVENVEEHQIHAEFYSLNEDSAAQIHQAKAEGRRVIAVGTTTVRTLETIARDYGKIQAANGWTDIFIYPGVRFRVVDAMLTNFHLPKSTLIMLVSAFAGREATLRAYREAVAKRYRFFSFGDAMLIT</sequence>
<dbReference type="EMBL" id="FNNQ01000002">
    <property type="protein sequence ID" value="SDW28780.1"/>
    <property type="molecule type" value="Genomic_DNA"/>
</dbReference>
<dbReference type="STRING" id="1048340.SAMN05444487_102160"/>
<evidence type="ECO:0000256" key="3">
    <source>
        <dbReference type="ARBA" id="ARBA00011245"/>
    </source>
</evidence>